<sequence length="149" mass="17442">MARFTRLRLHGFGLFVLGLLVAQPLFVCQSAASRRTAVAATLSILANAPSIVRADEIDDEVADYIKKMKKFIVVEDNDKPWRQKEQFNYNYEFQEGQKEFVRQKYLKMKEMVKNARNEKEREKAMRVMKNEWLRESVSITDTDLLKGFS</sequence>
<evidence type="ECO:0000313" key="4">
    <source>
        <dbReference type="Proteomes" id="UP001642464"/>
    </source>
</evidence>
<evidence type="ECO:0000256" key="2">
    <source>
        <dbReference type="SAM" id="SignalP"/>
    </source>
</evidence>
<keyword evidence="4" id="KW-1185">Reference proteome</keyword>
<keyword evidence="2" id="KW-0732">Signal</keyword>
<feature type="chain" id="PRO_5046141291" evidence="2">
    <location>
        <begin position="23"/>
        <end position="149"/>
    </location>
</feature>
<evidence type="ECO:0000256" key="1">
    <source>
        <dbReference type="SAM" id="Coils"/>
    </source>
</evidence>
<name>A0ABP0RNE9_9DINO</name>
<organism evidence="3 4">
    <name type="scientific">Durusdinium trenchii</name>
    <dbReference type="NCBI Taxonomy" id="1381693"/>
    <lineage>
        <taxon>Eukaryota</taxon>
        <taxon>Sar</taxon>
        <taxon>Alveolata</taxon>
        <taxon>Dinophyceae</taxon>
        <taxon>Suessiales</taxon>
        <taxon>Symbiodiniaceae</taxon>
        <taxon>Durusdinium</taxon>
    </lineage>
</organism>
<gene>
    <name evidence="3" type="ORF">SCF082_LOCUS47592</name>
</gene>
<evidence type="ECO:0000313" key="3">
    <source>
        <dbReference type="EMBL" id="CAK9101799.1"/>
    </source>
</evidence>
<proteinExistence type="predicted"/>
<reference evidence="3 4" key="1">
    <citation type="submission" date="2024-02" db="EMBL/GenBank/DDBJ databases">
        <authorList>
            <person name="Chen Y."/>
            <person name="Shah S."/>
            <person name="Dougan E. K."/>
            <person name="Thang M."/>
            <person name="Chan C."/>
        </authorList>
    </citation>
    <scope>NUCLEOTIDE SEQUENCE [LARGE SCALE GENOMIC DNA]</scope>
</reference>
<feature type="coiled-coil region" evidence="1">
    <location>
        <begin position="98"/>
        <end position="125"/>
    </location>
</feature>
<accession>A0ABP0RNE9</accession>
<dbReference type="EMBL" id="CAXAMM010041907">
    <property type="protein sequence ID" value="CAK9101799.1"/>
    <property type="molecule type" value="Genomic_DNA"/>
</dbReference>
<dbReference type="Proteomes" id="UP001642464">
    <property type="component" value="Unassembled WGS sequence"/>
</dbReference>
<feature type="signal peptide" evidence="2">
    <location>
        <begin position="1"/>
        <end position="22"/>
    </location>
</feature>
<protein>
    <submittedName>
        <fullName evidence="3">Uncharacterized protein</fullName>
    </submittedName>
</protein>
<keyword evidence="1" id="KW-0175">Coiled coil</keyword>
<comment type="caution">
    <text evidence="3">The sequence shown here is derived from an EMBL/GenBank/DDBJ whole genome shotgun (WGS) entry which is preliminary data.</text>
</comment>